<gene>
    <name evidence="4" type="ORF">SAMN04489757_10145</name>
</gene>
<name>A0A1I5BJP5_9FIRM</name>
<dbReference type="GO" id="GO:0005524">
    <property type="term" value="F:ATP binding"/>
    <property type="evidence" value="ECO:0007669"/>
    <property type="project" value="UniProtKB-KW"/>
</dbReference>
<dbReference type="CDD" id="cd03230">
    <property type="entry name" value="ABC_DR_subfamily_A"/>
    <property type="match status" value="1"/>
</dbReference>
<dbReference type="AlphaFoldDB" id="A0A1I5BJP5"/>
<dbReference type="SMART" id="SM00382">
    <property type="entry name" value="AAA"/>
    <property type="match status" value="1"/>
</dbReference>
<dbReference type="InterPro" id="IPR027417">
    <property type="entry name" value="P-loop_NTPase"/>
</dbReference>
<dbReference type="PANTHER" id="PTHR43158:SF1">
    <property type="entry name" value="ABC TRANSPORTER, ATP-BINDING PROTEIN"/>
    <property type="match status" value="1"/>
</dbReference>
<dbReference type="SUPFAM" id="SSF52540">
    <property type="entry name" value="P-loop containing nucleoside triphosphate hydrolases"/>
    <property type="match status" value="1"/>
</dbReference>
<dbReference type="InterPro" id="IPR003439">
    <property type="entry name" value="ABC_transporter-like_ATP-bd"/>
</dbReference>
<evidence type="ECO:0000313" key="4">
    <source>
        <dbReference type="EMBL" id="SFN74872.1"/>
    </source>
</evidence>
<keyword evidence="5" id="KW-1185">Reference proteome</keyword>
<evidence type="ECO:0000256" key="1">
    <source>
        <dbReference type="ARBA" id="ARBA00022741"/>
    </source>
</evidence>
<dbReference type="PROSITE" id="PS50893">
    <property type="entry name" value="ABC_TRANSPORTER_2"/>
    <property type="match status" value="1"/>
</dbReference>
<reference evidence="4 5" key="1">
    <citation type="submission" date="2016-10" db="EMBL/GenBank/DDBJ databases">
        <authorList>
            <person name="de Groot N.N."/>
        </authorList>
    </citation>
    <scope>NUCLEOTIDE SEQUENCE [LARGE SCALE GENOMIC DNA]</scope>
    <source>
        <strain evidence="4 5">DSM 1283</strain>
    </source>
</reference>
<protein>
    <submittedName>
        <fullName evidence="4">ABC-2 type transport system ATP-binding protein</fullName>
    </submittedName>
</protein>
<proteinExistence type="predicted"/>
<dbReference type="PANTHER" id="PTHR43158">
    <property type="entry name" value="SKFA PEPTIDE EXPORT ATP-BINDING PROTEIN SKFE"/>
    <property type="match status" value="1"/>
</dbReference>
<dbReference type="Proteomes" id="UP000198806">
    <property type="component" value="Unassembled WGS sequence"/>
</dbReference>
<dbReference type="GO" id="GO:0016887">
    <property type="term" value="F:ATP hydrolysis activity"/>
    <property type="evidence" value="ECO:0007669"/>
    <property type="project" value="InterPro"/>
</dbReference>
<dbReference type="Gene3D" id="3.40.50.300">
    <property type="entry name" value="P-loop containing nucleotide triphosphate hydrolases"/>
    <property type="match status" value="1"/>
</dbReference>
<feature type="domain" description="ABC transporter" evidence="3">
    <location>
        <begin position="5"/>
        <end position="227"/>
    </location>
</feature>
<evidence type="ECO:0000313" key="5">
    <source>
        <dbReference type="Proteomes" id="UP000198806"/>
    </source>
</evidence>
<dbReference type="OrthoDB" id="9804819at2"/>
<dbReference type="Pfam" id="PF00005">
    <property type="entry name" value="ABC_tran"/>
    <property type="match status" value="1"/>
</dbReference>
<sequence length="232" mass="26027">MNTLLECKSLYKSFSGFTALSNIDLSLQKGQIIGLLGPNGSGKSTLLKLINGLLVPDTGSITMGGFNPGIETKKMISYLPERTYLADWMKVSDIVCFFKDFYDNFDSAKAYDMLKSLHIEPNRRLKTLSKGTKEKVQLILVMSRKADLYCLDEPIGGVDPASRDYILNTIIKNYSENASVLISTHLIADIEMILDDVIFLKDGSIFLHSSVDDLRMKEQKSIDTLFREVFKC</sequence>
<keyword evidence="1" id="KW-0547">Nucleotide-binding</keyword>
<evidence type="ECO:0000259" key="3">
    <source>
        <dbReference type="PROSITE" id="PS50893"/>
    </source>
</evidence>
<dbReference type="STRING" id="1527.SAMN04489757_10145"/>
<evidence type="ECO:0000256" key="2">
    <source>
        <dbReference type="ARBA" id="ARBA00022840"/>
    </source>
</evidence>
<dbReference type="InterPro" id="IPR003593">
    <property type="entry name" value="AAA+_ATPase"/>
</dbReference>
<keyword evidence="2 4" id="KW-0067">ATP-binding</keyword>
<dbReference type="RefSeq" id="WP_091683417.1">
    <property type="nucleotide sequence ID" value="NZ_BAABFM010000003.1"/>
</dbReference>
<accession>A0A1I5BJP5</accession>
<organism evidence="4 5">
    <name type="scientific">Anaerocolumna aminovalerica</name>
    <dbReference type="NCBI Taxonomy" id="1527"/>
    <lineage>
        <taxon>Bacteria</taxon>
        <taxon>Bacillati</taxon>
        <taxon>Bacillota</taxon>
        <taxon>Clostridia</taxon>
        <taxon>Lachnospirales</taxon>
        <taxon>Lachnospiraceae</taxon>
        <taxon>Anaerocolumna</taxon>
    </lineage>
</organism>
<dbReference type="EMBL" id="FOWD01000001">
    <property type="protein sequence ID" value="SFN74872.1"/>
    <property type="molecule type" value="Genomic_DNA"/>
</dbReference>